<dbReference type="GO" id="GO:1990281">
    <property type="term" value="C:efflux pump complex"/>
    <property type="evidence" value="ECO:0007669"/>
    <property type="project" value="TreeGrafter"/>
</dbReference>
<dbReference type="PANTHER" id="PTHR30026:SF20">
    <property type="entry name" value="OUTER MEMBRANE PROTEIN TOLC"/>
    <property type="match status" value="1"/>
</dbReference>
<evidence type="ECO:0000256" key="7">
    <source>
        <dbReference type="ARBA" id="ARBA00023237"/>
    </source>
</evidence>
<dbReference type="OrthoDB" id="501974at2"/>
<keyword evidence="7" id="KW-0998">Cell outer membrane</keyword>
<dbReference type="Gene3D" id="1.20.1600.10">
    <property type="entry name" value="Outer membrane efflux proteins (OEP)"/>
    <property type="match status" value="1"/>
</dbReference>
<keyword evidence="5" id="KW-0812">Transmembrane</keyword>
<feature type="compositionally biased region" description="Basic and acidic residues" evidence="9">
    <location>
        <begin position="552"/>
        <end position="593"/>
    </location>
</feature>
<keyword evidence="8" id="KW-0175">Coiled coil</keyword>
<sequence length="606" mass="69668">MEGFLKKSLKIYLKIYLKIFLLSTFLGSQSYSSTNPEFLSNSFDKKDIKSYQFKRISKNNNVTKVSEKSQMDEISIKSLEFDDLINLIDENNLELKAEKIKLEQAQNNLSIVKSELKPSIQISTDGIPKYSIGKGDNPKKETSELKGSLSATVSYKLYDPEKSQNVILSENQLSKAKLEFNIFRDALISRAQKFFVELQLAYEKVEIAQKAFLLSGSSLDDAKILNKALLVSDIEVLEAESQLSRDMKFLNDKKNELELIINSLSEIIGVNKKDIRKFRYANSIIGFWEMDLDETIDFAKTKNKSLEKLNLDLKISHNKSNKELGKSKPKFSLVNRLSSNLNQGQSNVVPPVDFDETGSEYENTIAITAKWDIFNGGKNRYIREFKKSKYDEFNLRIKDEENKIKFKVSESYKTLKTSLKNILNTSSQVNNNKNILKISRLRFNAGVASQREIINNQRDLTQSRIVYANSIANYNKNLIDLKNITNLGSLKKCVINEELVAKSYTFEKEIDLSIACQIPFNKEGQFSYKTKEFKLYKNNINKIMNDKNSNFKSKDSDDKNIKKQPKEDLSNEEKVFSDRSDSYDSHESCEDIKNPQTQKNCFDSYL</sequence>
<comment type="similarity">
    <text evidence="2">Belongs to the outer membrane factor (OMF) (TC 1.B.17) family.</text>
</comment>
<evidence type="ECO:0000256" key="5">
    <source>
        <dbReference type="ARBA" id="ARBA00022692"/>
    </source>
</evidence>
<dbReference type="GO" id="GO:0009279">
    <property type="term" value="C:cell outer membrane"/>
    <property type="evidence" value="ECO:0007669"/>
    <property type="project" value="UniProtKB-SubCell"/>
</dbReference>
<gene>
    <name evidence="10" type="ordered locus">PMT9312_1181</name>
</gene>
<dbReference type="InterPro" id="IPR051906">
    <property type="entry name" value="TolC-like"/>
</dbReference>
<organism evidence="10 11">
    <name type="scientific">Prochlorococcus marinus (strain MIT 9312)</name>
    <dbReference type="NCBI Taxonomy" id="74546"/>
    <lineage>
        <taxon>Bacteria</taxon>
        <taxon>Bacillati</taxon>
        <taxon>Cyanobacteriota</taxon>
        <taxon>Cyanophyceae</taxon>
        <taxon>Synechococcales</taxon>
        <taxon>Prochlorococcaceae</taxon>
        <taxon>Prochlorococcus</taxon>
    </lineage>
</organism>
<evidence type="ECO:0000256" key="6">
    <source>
        <dbReference type="ARBA" id="ARBA00023136"/>
    </source>
</evidence>
<evidence type="ECO:0000256" key="8">
    <source>
        <dbReference type="SAM" id="Coils"/>
    </source>
</evidence>
<dbReference type="Pfam" id="PF02321">
    <property type="entry name" value="OEP"/>
    <property type="match status" value="1"/>
</dbReference>
<dbReference type="EMBL" id="CP000111">
    <property type="protein sequence ID" value="ABB50240.1"/>
    <property type="molecule type" value="Genomic_DNA"/>
</dbReference>
<dbReference type="Proteomes" id="UP000002715">
    <property type="component" value="Chromosome"/>
</dbReference>
<dbReference type="InterPro" id="IPR003423">
    <property type="entry name" value="OMP_efflux"/>
</dbReference>
<evidence type="ECO:0000256" key="3">
    <source>
        <dbReference type="ARBA" id="ARBA00022448"/>
    </source>
</evidence>
<dbReference type="GO" id="GO:0015288">
    <property type="term" value="F:porin activity"/>
    <property type="evidence" value="ECO:0007669"/>
    <property type="project" value="TreeGrafter"/>
</dbReference>
<dbReference type="HOGENOM" id="CLU_450447_0_0_3"/>
<dbReference type="AlphaFoldDB" id="Q31A55"/>
<dbReference type="PANTHER" id="PTHR30026">
    <property type="entry name" value="OUTER MEMBRANE PROTEIN TOLC"/>
    <property type="match status" value="1"/>
</dbReference>
<dbReference type="KEGG" id="pmi:PMT9312_1181"/>
<keyword evidence="3" id="KW-0813">Transport</keyword>
<name>Q31A55_PROM9</name>
<dbReference type="SUPFAM" id="SSF56954">
    <property type="entry name" value="Outer membrane efflux proteins (OEP)"/>
    <property type="match status" value="1"/>
</dbReference>
<feature type="region of interest" description="Disordered" evidence="9">
    <location>
        <begin position="547"/>
        <end position="606"/>
    </location>
</feature>
<evidence type="ECO:0000313" key="10">
    <source>
        <dbReference type="EMBL" id="ABB50240.1"/>
    </source>
</evidence>
<dbReference type="STRING" id="74546.PMT9312_1181"/>
<keyword evidence="4" id="KW-1134">Transmembrane beta strand</keyword>
<feature type="coiled-coil region" evidence="8">
    <location>
        <begin position="85"/>
        <end position="115"/>
    </location>
</feature>
<evidence type="ECO:0000256" key="9">
    <source>
        <dbReference type="SAM" id="MobiDB-lite"/>
    </source>
</evidence>
<proteinExistence type="inferred from homology"/>
<evidence type="ECO:0000313" key="11">
    <source>
        <dbReference type="Proteomes" id="UP000002715"/>
    </source>
</evidence>
<evidence type="ECO:0000256" key="1">
    <source>
        <dbReference type="ARBA" id="ARBA00004442"/>
    </source>
</evidence>
<feature type="compositionally biased region" description="Polar residues" evidence="9">
    <location>
        <begin position="594"/>
        <end position="606"/>
    </location>
</feature>
<dbReference type="GO" id="GO:0015562">
    <property type="term" value="F:efflux transmembrane transporter activity"/>
    <property type="evidence" value="ECO:0007669"/>
    <property type="project" value="InterPro"/>
</dbReference>
<protein>
    <submittedName>
        <fullName evidence="10">Outer membrane protein-like protein</fullName>
    </submittedName>
</protein>
<accession>Q31A55</accession>
<evidence type="ECO:0000256" key="2">
    <source>
        <dbReference type="ARBA" id="ARBA00007613"/>
    </source>
</evidence>
<evidence type="ECO:0000256" key="4">
    <source>
        <dbReference type="ARBA" id="ARBA00022452"/>
    </source>
</evidence>
<reference evidence="11" key="1">
    <citation type="submission" date="2005-07" db="EMBL/GenBank/DDBJ databases">
        <title>Complete sequence of Prochlorococcus marinus str. MIT 9312.</title>
        <authorList>
            <consortium name="US DOE Joint Genome Institute"/>
            <person name="Copeland A."/>
            <person name="Lucas S."/>
            <person name="Lapidus A."/>
            <person name="Barry K."/>
            <person name="Detter J.C."/>
            <person name="Glavina T."/>
            <person name="Hammon N."/>
            <person name="Israni S."/>
            <person name="Pitluck S."/>
            <person name="Thiel J."/>
            <person name="Schmutz J."/>
            <person name="Larimer F."/>
            <person name="Land M."/>
            <person name="Kyrpides N."/>
            <person name="Lykidis A."/>
            <person name="Richardson P."/>
        </authorList>
    </citation>
    <scope>NUCLEOTIDE SEQUENCE [LARGE SCALE GENOMIC DNA]</scope>
    <source>
        <strain evidence="11">MIT 9312</strain>
    </source>
</reference>
<comment type="subcellular location">
    <subcellularLocation>
        <location evidence="1">Cell outer membrane</location>
    </subcellularLocation>
</comment>
<keyword evidence="6" id="KW-0472">Membrane</keyword>
<dbReference type="eggNOG" id="COG1538">
    <property type="taxonomic scope" value="Bacteria"/>
</dbReference>